<evidence type="ECO:0000313" key="2">
    <source>
        <dbReference type="Proteomes" id="UP000515292"/>
    </source>
</evidence>
<dbReference type="Gene3D" id="3.30.70.1230">
    <property type="entry name" value="Nucleotide cyclase"/>
    <property type="match status" value="1"/>
</dbReference>
<dbReference type="InterPro" id="IPR046880">
    <property type="entry name" value="TPR-S"/>
</dbReference>
<proteinExistence type="predicted"/>
<dbReference type="InterPro" id="IPR029787">
    <property type="entry name" value="Nucleotide_cyclase"/>
</dbReference>
<organism evidence="1 2">
    <name type="scientific">Sandaracinobacteroides saxicola</name>
    <dbReference type="NCBI Taxonomy" id="2759707"/>
    <lineage>
        <taxon>Bacteria</taxon>
        <taxon>Pseudomonadati</taxon>
        <taxon>Pseudomonadota</taxon>
        <taxon>Alphaproteobacteria</taxon>
        <taxon>Sphingomonadales</taxon>
        <taxon>Sphingosinicellaceae</taxon>
        <taxon>Sandaracinobacteroides</taxon>
    </lineage>
</organism>
<gene>
    <name evidence="1" type="ORF">H3309_02575</name>
</gene>
<dbReference type="SUPFAM" id="SSF55073">
    <property type="entry name" value="Nucleotide cyclase"/>
    <property type="match status" value="1"/>
</dbReference>
<sequence>MTTLPAIIAAARAGALDYASAQFRAGGFEAATTDPAALSVKGRLLKDRALRSHGEQRRALFAQAAAAYASADALAPAPYTLINVATLTCLAGDTGTARTLAADVLARLDAADIAETPYYLAATRAEALLLRGEVRDADAALTRARGHAPDAWEDHASTLRQLALIAECTGTDAAWLDAHRPPRSLHFAGHLSLLPGSADSAAATTAIAALLNRENIGFGYGALAAGADLLVAEALLARGAELHIILPVTRETFIAQSILPYGDVWLPRFLAALEQASSVRELSRIEGPYVPLATELAGEVAMGAAALNAARLQSGAVQLLIADQGDGPFGGGGSAIRDGRIWQASGRRQHILRYPRAQPRGTGGVNPQPGHRCLAAILHADVAGFDELPDADVPAFLGHFTASLGAAVNSLPTSPLHVRSWGQNLIIAFEDVADAARAALALQQGFNQRPAGPDFPASLALRVAGHYGIAHTAFDPFAHGQGLYGGAVTLAARIEPVTPPGAIYVSEDFATALFAHDTGGLHADYVGDHIPPRSRDTLRLFALSAA</sequence>
<protein>
    <recommendedName>
        <fullName evidence="3">Guanylate cyclase domain-containing protein</fullName>
    </recommendedName>
</protein>
<dbReference type="Pfam" id="PF20308">
    <property type="entry name" value="TPR-S"/>
    <property type="match status" value="1"/>
</dbReference>
<dbReference type="EMBL" id="CP059851">
    <property type="protein sequence ID" value="QMW23406.1"/>
    <property type="molecule type" value="Genomic_DNA"/>
</dbReference>
<accession>A0A7G5IJ64</accession>
<evidence type="ECO:0000313" key="1">
    <source>
        <dbReference type="EMBL" id="QMW23406.1"/>
    </source>
</evidence>
<dbReference type="AlphaFoldDB" id="A0A7G5IJ64"/>
<dbReference type="RefSeq" id="WP_182297219.1">
    <property type="nucleotide sequence ID" value="NZ_CP059851.1"/>
</dbReference>
<name>A0A7G5IJ64_9SPHN</name>
<reference evidence="1 2" key="1">
    <citation type="submission" date="2020-07" db="EMBL/GenBank/DDBJ databases">
        <title>Complete genome sequence for Sandaracinobacter sp. M6.</title>
        <authorList>
            <person name="Tang Y."/>
            <person name="Liu Q."/>
            <person name="Guo Z."/>
            <person name="Lei P."/>
            <person name="Huang B."/>
        </authorList>
    </citation>
    <scope>NUCLEOTIDE SEQUENCE [LARGE SCALE GENOMIC DNA]</scope>
    <source>
        <strain evidence="1 2">M6</strain>
    </source>
</reference>
<evidence type="ECO:0008006" key="3">
    <source>
        <dbReference type="Google" id="ProtNLM"/>
    </source>
</evidence>
<dbReference type="KEGG" id="sand:H3309_02575"/>
<dbReference type="Proteomes" id="UP000515292">
    <property type="component" value="Chromosome"/>
</dbReference>
<keyword evidence="2" id="KW-1185">Reference proteome</keyword>